<sequence>MEPVTKIMHFKTSSSYLEDPSRLISELTTTCSAGKIDGFSKAYLGFEVEDPTNAFWVFEWESLAAHDAYRQTETFKAIQATAQKIYTGQPKHVFVNFSDTSRIFSAPVTELVTSTLKEGVSMDKLEPLVTQFQAKLEGTPNFYGSSWAPVIDKPNVMYGVLGWESVQAHRDTVSSGPLKEIIDQVKEVADIWLVHAILAPSK</sequence>
<name>A0A9P7F2Z1_9AGAM</name>
<dbReference type="InterPro" id="IPR011008">
    <property type="entry name" value="Dimeric_a/b-barrel"/>
</dbReference>
<dbReference type="RefSeq" id="XP_041290089.1">
    <property type="nucleotide sequence ID" value="XM_041429065.1"/>
</dbReference>
<dbReference type="Gene3D" id="3.30.70.100">
    <property type="match status" value="2"/>
</dbReference>
<evidence type="ECO:0000259" key="1">
    <source>
        <dbReference type="PROSITE" id="PS51725"/>
    </source>
</evidence>
<feature type="domain" description="ABM" evidence="1">
    <location>
        <begin position="4"/>
        <end position="94"/>
    </location>
</feature>
<dbReference type="EMBL" id="JABBWM010000048">
    <property type="protein sequence ID" value="KAG2102223.1"/>
    <property type="molecule type" value="Genomic_DNA"/>
</dbReference>
<evidence type="ECO:0000313" key="2">
    <source>
        <dbReference type="EMBL" id="KAG2102223.1"/>
    </source>
</evidence>
<dbReference type="AlphaFoldDB" id="A0A9P7F2Z1"/>
<keyword evidence="3" id="KW-1185">Reference proteome</keyword>
<dbReference type="GeneID" id="64691324"/>
<gene>
    <name evidence="2" type="ORF">F5147DRAFT_292298</name>
</gene>
<organism evidence="2 3">
    <name type="scientific">Suillus discolor</name>
    <dbReference type="NCBI Taxonomy" id="1912936"/>
    <lineage>
        <taxon>Eukaryota</taxon>
        <taxon>Fungi</taxon>
        <taxon>Dikarya</taxon>
        <taxon>Basidiomycota</taxon>
        <taxon>Agaricomycotina</taxon>
        <taxon>Agaricomycetes</taxon>
        <taxon>Agaricomycetidae</taxon>
        <taxon>Boletales</taxon>
        <taxon>Suillineae</taxon>
        <taxon>Suillaceae</taxon>
        <taxon>Suillus</taxon>
    </lineage>
</organism>
<dbReference type="InterPro" id="IPR007138">
    <property type="entry name" value="ABM_dom"/>
</dbReference>
<evidence type="ECO:0000313" key="3">
    <source>
        <dbReference type="Proteomes" id="UP000823399"/>
    </source>
</evidence>
<dbReference type="Proteomes" id="UP000823399">
    <property type="component" value="Unassembled WGS sequence"/>
</dbReference>
<dbReference type="Pfam" id="PF03992">
    <property type="entry name" value="ABM"/>
    <property type="match status" value="1"/>
</dbReference>
<comment type="caution">
    <text evidence="2">The sequence shown here is derived from an EMBL/GenBank/DDBJ whole genome shotgun (WGS) entry which is preliminary data.</text>
</comment>
<reference evidence="2" key="1">
    <citation type="journal article" date="2020" name="New Phytol.">
        <title>Comparative genomics reveals dynamic genome evolution in host specialist ectomycorrhizal fungi.</title>
        <authorList>
            <person name="Lofgren L.A."/>
            <person name="Nguyen N.H."/>
            <person name="Vilgalys R."/>
            <person name="Ruytinx J."/>
            <person name="Liao H.L."/>
            <person name="Branco S."/>
            <person name="Kuo A."/>
            <person name="LaButti K."/>
            <person name="Lipzen A."/>
            <person name="Andreopoulos W."/>
            <person name="Pangilinan J."/>
            <person name="Riley R."/>
            <person name="Hundley H."/>
            <person name="Na H."/>
            <person name="Barry K."/>
            <person name="Grigoriev I.V."/>
            <person name="Stajich J.E."/>
            <person name="Kennedy P.G."/>
        </authorList>
    </citation>
    <scope>NUCLEOTIDE SEQUENCE</scope>
    <source>
        <strain evidence="2">FC423</strain>
    </source>
</reference>
<dbReference type="SUPFAM" id="SSF54909">
    <property type="entry name" value="Dimeric alpha+beta barrel"/>
    <property type="match status" value="2"/>
</dbReference>
<dbReference type="OrthoDB" id="3830579at2759"/>
<dbReference type="PROSITE" id="PS51725">
    <property type="entry name" value="ABM"/>
    <property type="match status" value="1"/>
</dbReference>
<protein>
    <recommendedName>
        <fullName evidence="1">ABM domain-containing protein</fullName>
    </recommendedName>
</protein>
<proteinExistence type="predicted"/>
<accession>A0A9P7F2Z1</accession>